<accession>A0A812P202</accession>
<dbReference type="GO" id="GO:0045893">
    <property type="term" value="P:positive regulation of DNA-templated transcription"/>
    <property type="evidence" value="ECO:0007669"/>
    <property type="project" value="TreeGrafter"/>
</dbReference>
<dbReference type="AlphaFoldDB" id="A0A812P202"/>
<dbReference type="EMBL" id="CAJNDS010002127">
    <property type="protein sequence ID" value="CAE7341778.1"/>
    <property type="molecule type" value="Genomic_DNA"/>
</dbReference>
<evidence type="ECO:0000313" key="2">
    <source>
        <dbReference type="EMBL" id="CAE7341778.1"/>
    </source>
</evidence>
<dbReference type="OrthoDB" id="419432at2759"/>
<comment type="caution">
    <text evidence="2">The sequence shown here is derived from an EMBL/GenBank/DDBJ whole genome shotgun (WGS) entry which is preliminary data.</text>
</comment>
<keyword evidence="3" id="KW-1185">Reference proteome</keyword>
<organism evidence="2 3">
    <name type="scientific">Symbiodinium natans</name>
    <dbReference type="NCBI Taxonomy" id="878477"/>
    <lineage>
        <taxon>Eukaryota</taxon>
        <taxon>Sar</taxon>
        <taxon>Alveolata</taxon>
        <taxon>Dinophyceae</taxon>
        <taxon>Suessiales</taxon>
        <taxon>Symbiodiniaceae</taxon>
        <taxon>Symbiodinium</taxon>
    </lineage>
</organism>
<protein>
    <submittedName>
        <fullName evidence="2">Edrf1 protein</fullName>
    </submittedName>
</protein>
<reference evidence="2" key="1">
    <citation type="submission" date="2021-02" db="EMBL/GenBank/DDBJ databases">
        <authorList>
            <person name="Dougan E. K."/>
            <person name="Rhodes N."/>
            <person name="Thang M."/>
            <person name="Chan C."/>
        </authorList>
    </citation>
    <scope>NUCLEOTIDE SEQUENCE</scope>
</reference>
<proteinExistence type="predicted"/>
<dbReference type="Pfam" id="PF23788">
    <property type="entry name" value="EDRF1_N"/>
    <property type="match status" value="1"/>
</dbReference>
<evidence type="ECO:0000259" key="1">
    <source>
        <dbReference type="Pfam" id="PF23788"/>
    </source>
</evidence>
<dbReference type="InterPro" id="IPR056582">
    <property type="entry name" value="EDRF1_N"/>
</dbReference>
<dbReference type="PANTHER" id="PTHR15000">
    <property type="entry name" value="ERYTHROID DIFFERENTIATION-RELATED FACTOR 1"/>
    <property type="match status" value="1"/>
</dbReference>
<dbReference type="PANTHER" id="PTHR15000:SF1">
    <property type="entry name" value="ERYTHROID DIFFERENTIATION-RELATED FACTOR 1"/>
    <property type="match status" value="1"/>
</dbReference>
<dbReference type="Proteomes" id="UP000604046">
    <property type="component" value="Unassembled WGS sequence"/>
</dbReference>
<sequence>MVSLKSAMAARDQSDITDFASFKLMAPNVSQPSKDERLDVYLENTMCDITKVVWGCPQGEAMTWSVHNTADLPQSSGDAERFDPDRLREHGQQLLHFLRQRCRREGGTYWLFREQNSSRAELFDISNSGEREDEDGNWETSAAFRTTPSLATPIASLCFHLAKSMEQESDQRQLLQKATHLLEPLKEDQYGLYATAALQLACSYMRTPVAALADQAASVTTPPGEAPPAARLSVAMRYLEKVLRLLGRLSDDASTLRAGLLLQGQVAYAECIVKLVKEACIPTYSAWLTQVQRSSQEIIQKHGASSAAAQKQPGPSALGVFGFGVGWLGVLGGGAQDTKEGSVDMTIADFVAHVNSIFGSSMDCALAEIPLGFYSAIIMGRLVDLDVAVCAPSWATAFVSHLPTSEHFRVPPKHVAPTLLFRRALSVLYF</sequence>
<feature type="domain" description="EDRF1 N-terminal" evidence="1">
    <location>
        <begin position="38"/>
        <end position="136"/>
    </location>
</feature>
<evidence type="ECO:0000313" key="3">
    <source>
        <dbReference type="Proteomes" id="UP000604046"/>
    </source>
</evidence>
<gene>
    <name evidence="2" type="primary">Edrf1</name>
    <name evidence="2" type="ORF">SNAT2548_LOCUS17885</name>
</gene>
<name>A0A812P202_9DINO</name>